<accession>A0A448WMW1</accession>
<protein>
    <submittedName>
        <fullName evidence="1">Uncharacterized protein</fullName>
    </submittedName>
</protein>
<sequence length="81" mass="8955">MQEDRRVHALLTIAYAMQFVGSSNVHHIGRLYAQQLSSNPTSGSSSVRLLADWWVARSEKAELNVEDFETIGQTLSAIAPP</sequence>
<comment type="caution">
    <text evidence="1">The sequence shown here is derived from an EMBL/GenBank/DDBJ whole genome shotgun (WGS) entry which is preliminary data.</text>
</comment>
<dbReference type="EMBL" id="CAAALY010025900">
    <property type="protein sequence ID" value="VEL15782.1"/>
    <property type="molecule type" value="Genomic_DNA"/>
</dbReference>
<organism evidence="1 2">
    <name type="scientific">Protopolystoma xenopodis</name>
    <dbReference type="NCBI Taxonomy" id="117903"/>
    <lineage>
        <taxon>Eukaryota</taxon>
        <taxon>Metazoa</taxon>
        <taxon>Spiralia</taxon>
        <taxon>Lophotrochozoa</taxon>
        <taxon>Platyhelminthes</taxon>
        <taxon>Monogenea</taxon>
        <taxon>Polyopisthocotylea</taxon>
        <taxon>Polystomatidea</taxon>
        <taxon>Polystomatidae</taxon>
        <taxon>Protopolystoma</taxon>
    </lineage>
</organism>
<reference evidence="1" key="1">
    <citation type="submission" date="2018-11" db="EMBL/GenBank/DDBJ databases">
        <authorList>
            <consortium name="Pathogen Informatics"/>
        </authorList>
    </citation>
    <scope>NUCLEOTIDE SEQUENCE</scope>
</reference>
<dbReference type="Proteomes" id="UP000784294">
    <property type="component" value="Unassembled WGS sequence"/>
</dbReference>
<keyword evidence="2" id="KW-1185">Reference proteome</keyword>
<evidence type="ECO:0000313" key="2">
    <source>
        <dbReference type="Proteomes" id="UP000784294"/>
    </source>
</evidence>
<dbReference type="AlphaFoldDB" id="A0A448WMW1"/>
<proteinExistence type="predicted"/>
<evidence type="ECO:0000313" key="1">
    <source>
        <dbReference type="EMBL" id="VEL15782.1"/>
    </source>
</evidence>
<name>A0A448WMW1_9PLAT</name>
<gene>
    <name evidence="1" type="ORF">PXEA_LOCUS9222</name>
</gene>